<dbReference type="RefSeq" id="WP_061334001.1">
    <property type="nucleotide sequence ID" value="NZ_LOCO01000047.1"/>
</dbReference>
<evidence type="ECO:0000313" key="2">
    <source>
        <dbReference type="Proteomes" id="UP000070282"/>
    </source>
</evidence>
<organism evidence="1 2">
    <name type="scientific">Marinobacter excellens LAMA 842</name>
    <dbReference type="NCBI Taxonomy" id="1306954"/>
    <lineage>
        <taxon>Bacteria</taxon>
        <taxon>Pseudomonadati</taxon>
        <taxon>Pseudomonadota</taxon>
        <taxon>Gammaproteobacteria</taxon>
        <taxon>Pseudomonadales</taxon>
        <taxon>Marinobacteraceae</taxon>
        <taxon>Marinobacter</taxon>
    </lineage>
</organism>
<dbReference type="PATRIC" id="fig|1306954.6.peg.3202"/>
<evidence type="ECO:0000313" key="1">
    <source>
        <dbReference type="EMBL" id="KXO06291.1"/>
    </source>
</evidence>
<gene>
    <name evidence="1" type="ORF">J122_4123</name>
</gene>
<dbReference type="EMBL" id="LOCO01000047">
    <property type="protein sequence ID" value="KXO06291.1"/>
    <property type="molecule type" value="Genomic_DNA"/>
</dbReference>
<sequence length="80" mass="8892">MEDDFEVEMSPLCQELTTDGKTVKVEIYRGDTGGWILEVVDEFNNSTVWDDEFDTDAAALDEAKATIRDEGIDSLIGIDS</sequence>
<proteinExistence type="predicted"/>
<reference evidence="2" key="1">
    <citation type="submission" date="2015-12" db="EMBL/GenBank/DDBJ databases">
        <authorList>
            <person name="Lima A."/>
            <person name="Farahani Zayas N."/>
            <person name="Castro Da Silva M.A."/>
            <person name="Cabral A."/>
            <person name="Pessatti M.L."/>
        </authorList>
    </citation>
    <scope>NUCLEOTIDE SEQUENCE [LARGE SCALE GENOMIC DNA]</scope>
    <source>
        <strain evidence="2">LAMA 842</strain>
    </source>
</reference>
<dbReference type="AlphaFoldDB" id="A0A137S1I7"/>
<comment type="caution">
    <text evidence="1">The sequence shown here is derived from an EMBL/GenBank/DDBJ whole genome shotgun (WGS) entry which is preliminary data.</text>
</comment>
<name>A0A137S1I7_9GAMM</name>
<keyword evidence="2" id="KW-1185">Reference proteome</keyword>
<dbReference type="Proteomes" id="UP000070282">
    <property type="component" value="Unassembled WGS sequence"/>
</dbReference>
<accession>A0A137S1I7</accession>
<protein>
    <submittedName>
        <fullName evidence="1">Uncharacterized protein</fullName>
    </submittedName>
</protein>